<dbReference type="GO" id="GO:0005576">
    <property type="term" value="C:extracellular region"/>
    <property type="evidence" value="ECO:0007669"/>
    <property type="project" value="UniProtKB-SubCell"/>
</dbReference>
<evidence type="ECO:0000313" key="15">
    <source>
        <dbReference type="Proteomes" id="UP000011518"/>
    </source>
</evidence>
<evidence type="ECO:0000256" key="6">
    <source>
        <dbReference type="ARBA" id="ARBA00022525"/>
    </source>
</evidence>
<name>L9JIK2_TUPCH</name>
<proteinExistence type="inferred from homology"/>
<evidence type="ECO:0000256" key="13">
    <source>
        <dbReference type="SAM" id="SignalP"/>
    </source>
</evidence>
<evidence type="ECO:0000256" key="2">
    <source>
        <dbReference type="ARBA" id="ARBA00004555"/>
    </source>
</evidence>
<accession>L9JIK2</accession>
<reference evidence="15" key="2">
    <citation type="journal article" date="2013" name="Nat. Commun.">
        <title>Genome of the Chinese tree shrew.</title>
        <authorList>
            <person name="Fan Y."/>
            <person name="Huang Z.Y."/>
            <person name="Cao C.C."/>
            <person name="Chen C.S."/>
            <person name="Chen Y.X."/>
            <person name="Fan D.D."/>
            <person name="He J."/>
            <person name="Hou H.L."/>
            <person name="Hu L."/>
            <person name="Hu X.T."/>
            <person name="Jiang X.T."/>
            <person name="Lai R."/>
            <person name="Lang Y.S."/>
            <person name="Liang B."/>
            <person name="Liao S.G."/>
            <person name="Mu D."/>
            <person name="Ma Y.Y."/>
            <person name="Niu Y.Y."/>
            <person name="Sun X.Q."/>
            <person name="Xia J.Q."/>
            <person name="Xiao J."/>
            <person name="Xiong Z.Q."/>
            <person name="Xu L."/>
            <person name="Yang L."/>
            <person name="Zhang Y."/>
            <person name="Zhao W."/>
            <person name="Zhao X.D."/>
            <person name="Zheng Y.T."/>
            <person name="Zhou J.M."/>
            <person name="Zhu Y.B."/>
            <person name="Zhang G.J."/>
            <person name="Wang J."/>
            <person name="Yao Y.G."/>
        </authorList>
    </citation>
    <scope>NUCLEOTIDE SEQUENCE [LARGE SCALE GENOMIC DNA]</scope>
</reference>
<evidence type="ECO:0000256" key="7">
    <source>
        <dbReference type="ARBA" id="ARBA00022729"/>
    </source>
</evidence>
<evidence type="ECO:0000256" key="4">
    <source>
        <dbReference type="ARBA" id="ARBA00007437"/>
    </source>
</evidence>
<comment type="subunit">
    <text evidence="12">Homodimer; disulfide-linked. Seems to also exist as monomers.</text>
</comment>
<dbReference type="Pfam" id="PF15819">
    <property type="entry name" value="Fibin"/>
    <property type="match status" value="1"/>
</dbReference>
<feature type="signal peptide" evidence="13">
    <location>
        <begin position="1"/>
        <end position="18"/>
    </location>
</feature>
<dbReference type="eggNOG" id="ENOG502QSW0">
    <property type="taxonomic scope" value="Eukaryota"/>
</dbReference>
<dbReference type="EMBL" id="KB321014">
    <property type="protein sequence ID" value="ELW48947.1"/>
    <property type="molecule type" value="Genomic_DNA"/>
</dbReference>
<comment type="similarity">
    <text evidence="4">Belongs to the FIBIN family.</text>
</comment>
<keyword evidence="15" id="KW-1185">Reference proteome</keyword>
<organism evidence="14 15">
    <name type="scientific">Tupaia chinensis</name>
    <name type="common">Chinese tree shrew</name>
    <name type="synonym">Tupaia belangeri chinensis</name>
    <dbReference type="NCBI Taxonomy" id="246437"/>
    <lineage>
        <taxon>Eukaryota</taxon>
        <taxon>Metazoa</taxon>
        <taxon>Chordata</taxon>
        <taxon>Craniata</taxon>
        <taxon>Vertebrata</taxon>
        <taxon>Euteleostomi</taxon>
        <taxon>Mammalia</taxon>
        <taxon>Eutheria</taxon>
        <taxon>Euarchontoglires</taxon>
        <taxon>Scandentia</taxon>
        <taxon>Tupaiidae</taxon>
        <taxon>Tupaia</taxon>
    </lineage>
</organism>
<dbReference type="GO" id="GO:0005794">
    <property type="term" value="C:Golgi apparatus"/>
    <property type="evidence" value="ECO:0007669"/>
    <property type="project" value="UniProtKB-SubCell"/>
</dbReference>
<dbReference type="Proteomes" id="UP000011518">
    <property type="component" value="Unassembled WGS sequence"/>
</dbReference>
<reference evidence="15" key="1">
    <citation type="submission" date="2012-07" db="EMBL/GenBank/DDBJ databases">
        <title>Genome of the Chinese tree shrew, a rising model animal genetically related to primates.</title>
        <authorList>
            <person name="Zhang G."/>
            <person name="Fan Y."/>
            <person name="Yao Y."/>
            <person name="Huang Z."/>
        </authorList>
    </citation>
    <scope>NUCLEOTIDE SEQUENCE [LARGE SCALE GENOMIC DNA]</scope>
</reference>
<keyword evidence="14" id="KW-0648">Protein biosynthesis</keyword>
<sequence>MLFLKFLCMGFFCHLCQGYFDGPLYPEMSNGTLHHYFVPDGDYEENDDPEKCQLLFRVSDRRRCSQGEGSQAGRLLSLTLREEFTVLGRQVEDAGRVLEGISKSISYDLDGEESYGKYLRRESHQIGDAYSNSDKSLTELESKFKQGQEQDSRQEGRLNEDFLGMLVHTRSLLKETLDISAGLRDKYELLALTIRSHGTRLGRLKNDYLKVSICLESLMKDTRLLWPLNQPKPAPRSGQKPAEASSMSCTAAARCCLTARTPFIAFEAPVHSFAKEHVQAFYEEP</sequence>
<keyword evidence="7 13" id="KW-0732">Signal</keyword>
<dbReference type="FunCoup" id="L9JIK2">
    <property type="interactions" value="2"/>
</dbReference>
<dbReference type="GO" id="GO:0003743">
    <property type="term" value="F:translation initiation factor activity"/>
    <property type="evidence" value="ECO:0007669"/>
    <property type="project" value="UniProtKB-KW"/>
</dbReference>
<comment type="subcellular location">
    <subcellularLocation>
        <location evidence="1">Endoplasmic reticulum</location>
    </subcellularLocation>
    <subcellularLocation>
        <location evidence="2">Golgi apparatus</location>
    </subcellularLocation>
    <subcellularLocation>
        <location evidence="3">Secreted</location>
    </subcellularLocation>
</comment>
<evidence type="ECO:0000256" key="5">
    <source>
        <dbReference type="ARBA" id="ARBA00018676"/>
    </source>
</evidence>
<keyword evidence="9" id="KW-0333">Golgi apparatus</keyword>
<dbReference type="AlphaFoldDB" id="L9JIK2"/>
<keyword evidence="11" id="KW-0325">Glycoprotein</keyword>
<evidence type="ECO:0000256" key="8">
    <source>
        <dbReference type="ARBA" id="ARBA00022824"/>
    </source>
</evidence>
<dbReference type="InterPro" id="IPR026772">
    <property type="entry name" value="Fibin"/>
</dbReference>
<protein>
    <recommendedName>
        <fullName evidence="5">Fin bud initiation factor homolog</fullName>
    </recommendedName>
</protein>
<dbReference type="InParanoid" id="L9JIK2"/>
<dbReference type="PANTHER" id="PTHR31185">
    <property type="entry name" value="FIN BUD INITIATION FACTOR FIBIN"/>
    <property type="match status" value="1"/>
</dbReference>
<evidence type="ECO:0000256" key="1">
    <source>
        <dbReference type="ARBA" id="ARBA00004240"/>
    </source>
</evidence>
<dbReference type="PANTHER" id="PTHR31185:SF0">
    <property type="entry name" value="FIN BUD INITIATION FACTOR HOMOLOG"/>
    <property type="match status" value="1"/>
</dbReference>
<keyword evidence="6" id="KW-0964">Secreted</keyword>
<evidence type="ECO:0000256" key="11">
    <source>
        <dbReference type="ARBA" id="ARBA00023180"/>
    </source>
</evidence>
<dbReference type="GO" id="GO:0005783">
    <property type="term" value="C:endoplasmic reticulum"/>
    <property type="evidence" value="ECO:0007669"/>
    <property type="project" value="UniProtKB-SubCell"/>
</dbReference>
<dbReference type="STRING" id="246437.L9JIK2"/>
<evidence type="ECO:0000313" key="14">
    <source>
        <dbReference type="EMBL" id="ELW48947.1"/>
    </source>
</evidence>
<evidence type="ECO:0000256" key="12">
    <source>
        <dbReference type="ARBA" id="ARBA00025913"/>
    </source>
</evidence>
<feature type="chain" id="PRO_5003999175" description="Fin bud initiation factor homolog" evidence="13">
    <location>
        <begin position="19"/>
        <end position="285"/>
    </location>
</feature>
<gene>
    <name evidence="14" type="ORF">TREES_T100010984</name>
</gene>
<keyword evidence="10" id="KW-1015">Disulfide bond</keyword>
<evidence type="ECO:0000256" key="3">
    <source>
        <dbReference type="ARBA" id="ARBA00004613"/>
    </source>
</evidence>
<keyword evidence="14" id="KW-0396">Initiation factor</keyword>
<evidence type="ECO:0000256" key="9">
    <source>
        <dbReference type="ARBA" id="ARBA00023034"/>
    </source>
</evidence>
<evidence type="ECO:0000256" key="10">
    <source>
        <dbReference type="ARBA" id="ARBA00023157"/>
    </source>
</evidence>
<keyword evidence="8" id="KW-0256">Endoplasmic reticulum</keyword>